<dbReference type="Proteomes" id="UP000318720">
    <property type="component" value="Unassembled WGS sequence"/>
</dbReference>
<sequence length="144" mass="16661">MKTTVPEDTEKPDIKEWRWSCVKGSAPLSRKILRKWLAGRDASDYEEDASLLFMELLSNAFRYCPPDRLIPTRWMLYEDRLRIEVDDASTEEPVVTVLDDEAESGRGLILVSLLAGKWGSNHRVFNDGHGNYLHGKTVWFELYK</sequence>
<keyword evidence="1" id="KW-0067">ATP-binding</keyword>
<gene>
    <name evidence="1" type="ORF">Sipo8835_29205</name>
</gene>
<reference evidence="1 2" key="1">
    <citation type="submission" date="2019-03" db="EMBL/GenBank/DDBJ databases">
        <title>Comparative genomic analyses of the sweetpotato soil rot pathogen, Streptomyces ipomoeae.</title>
        <authorList>
            <person name="Ruschel Soares N."/>
            <person name="Badger J.H."/>
            <person name="Huguet-Tapia J.C."/>
            <person name="Clark C.A."/>
            <person name="Pettis G.S."/>
        </authorList>
    </citation>
    <scope>NUCLEOTIDE SEQUENCE [LARGE SCALE GENOMIC DNA]</scope>
    <source>
        <strain evidence="1 2">88-35</strain>
    </source>
</reference>
<dbReference type="RefSeq" id="WP_141584369.1">
    <property type="nucleotide sequence ID" value="NZ_SPAZ01000237.1"/>
</dbReference>
<dbReference type="AlphaFoldDB" id="A0AAE9AYL2"/>
<dbReference type="InterPro" id="IPR050267">
    <property type="entry name" value="Anti-sigma-factor_SerPK"/>
</dbReference>
<evidence type="ECO:0000313" key="2">
    <source>
        <dbReference type="Proteomes" id="UP000318720"/>
    </source>
</evidence>
<name>A0AAE9AYL2_9ACTN</name>
<evidence type="ECO:0000313" key="1">
    <source>
        <dbReference type="EMBL" id="TQE26408.1"/>
    </source>
</evidence>
<dbReference type="EMBL" id="SPAZ01000237">
    <property type="protein sequence ID" value="TQE26408.1"/>
    <property type="molecule type" value="Genomic_DNA"/>
</dbReference>
<accession>A0AAE9AYL2</accession>
<dbReference type="SUPFAM" id="SSF55874">
    <property type="entry name" value="ATPase domain of HSP90 chaperone/DNA topoisomerase II/histidine kinase"/>
    <property type="match status" value="1"/>
</dbReference>
<comment type="caution">
    <text evidence="1">The sequence shown here is derived from an EMBL/GenBank/DDBJ whole genome shotgun (WGS) entry which is preliminary data.</text>
</comment>
<dbReference type="InterPro" id="IPR036890">
    <property type="entry name" value="HATPase_C_sf"/>
</dbReference>
<protein>
    <submittedName>
        <fullName evidence="1">ATP-binding protein</fullName>
    </submittedName>
</protein>
<dbReference type="PANTHER" id="PTHR35526:SF3">
    <property type="entry name" value="ANTI-SIGMA-F FACTOR RSBW"/>
    <property type="match status" value="1"/>
</dbReference>
<dbReference type="GO" id="GO:0005524">
    <property type="term" value="F:ATP binding"/>
    <property type="evidence" value="ECO:0007669"/>
    <property type="project" value="UniProtKB-KW"/>
</dbReference>
<organism evidence="1 2">
    <name type="scientific">Streptomyces ipomoeae</name>
    <dbReference type="NCBI Taxonomy" id="103232"/>
    <lineage>
        <taxon>Bacteria</taxon>
        <taxon>Bacillati</taxon>
        <taxon>Actinomycetota</taxon>
        <taxon>Actinomycetes</taxon>
        <taxon>Kitasatosporales</taxon>
        <taxon>Streptomycetaceae</taxon>
        <taxon>Streptomyces</taxon>
    </lineage>
</organism>
<dbReference type="Gene3D" id="3.30.565.10">
    <property type="entry name" value="Histidine kinase-like ATPase, C-terminal domain"/>
    <property type="match status" value="1"/>
</dbReference>
<dbReference type="PANTHER" id="PTHR35526">
    <property type="entry name" value="ANTI-SIGMA-F FACTOR RSBW-RELATED"/>
    <property type="match status" value="1"/>
</dbReference>
<proteinExistence type="predicted"/>
<dbReference type="CDD" id="cd16936">
    <property type="entry name" value="HATPase_RsbW-like"/>
    <property type="match status" value="1"/>
</dbReference>
<keyword evidence="1" id="KW-0547">Nucleotide-binding</keyword>